<feature type="compositionally biased region" description="Basic and acidic residues" evidence="1">
    <location>
        <begin position="55"/>
        <end position="84"/>
    </location>
</feature>
<evidence type="ECO:0000313" key="2">
    <source>
        <dbReference type="EMBL" id="SVB25151.1"/>
    </source>
</evidence>
<sequence>MKPGIQYWILVLFSLVIFSGTASAHPHELGKMDHGPSLEDYQIGLDFTKSSTTKSWHDPDITLAKKDQSENRRKSDKSVRAKKLDKQKKQKNTKTKNKKKIEIHGNNF</sequence>
<feature type="region of interest" description="Disordered" evidence="1">
    <location>
        <begin position="50"/>
        <end position="108"/>
    </location>
</feature>
<proteinExistence type="predicted"/>
<dbReference type="EMBL" id="UINC01034387">
    <property type="protein sequence ID" value="SVB25151.1"/>
    <property type="molecule type" value="Genomic_DNA"/>
</dbReference>
<name>A0A382CHN5_9ZZZZ</name>
<dbReference type="AlphaFoldDB" id="A0A382CHN5"/>
<feature type="compositionally biased region" description="Basic residues" evidence="1">
    <location>
        <begin position="85"/>
        <end position="101"/>
    </location>
</feature>
<accession>A0A382CHN5</accession>
<gene>
    <name evidence="2" type="ORF">METZ01_LOCUS178005</name>
</gene>
<evidence type="ECO:0000256" key="1">
    <source>
        <dbReference type="SAM" id="MobiDB-lite"/>
    </source>
</evidence>
<reference evidence="2" key="1">
    <citation type="submission" date="2018-05" db="EMBL/GenBank/DDBJ databases">
        <authorList>
            <person name="Lanie J.A."/>
            <person name="Ng W.-L."/>
            <person name="Kazmierczak K.M."/>
            <person name="Andrzejewski T.M."/>
            <person name="Davidsen T.M."/>
            <person name="Wayne K.J."/>
            <person name="Tettelin H."/>
            <person name="Glass J.I."/>
            <person name="Rusch D."/>
            <person name="Podicherti R."/>
            <person name="Tsui H.-C.T."/>
            <person name="Winkler M.E."/>
        </authorList>
    </citation>
    <scope>NUCLEOTIDE SEQUENCE</scope>
</reference>
<protein>
    <submittedName>
        <fullName evidence="2">Uncharacterized protein</fullName>
    </submittedName>
</protein>
<organism evidence="2">
    <name type="scientific">marine metagenome</name>
    <dbReference type="NCBI Taxonomy" id="408172"/>
    <lineage>
        <taxon>unclassified sequences</taxon>
        <taxon>metagenomes</taxon>
        <taxon>ecological metagenomes</taxon>
    </lineage>
</organism>